<feature type="compositionally biased region" description="Polar residues" evidence="1">
    <location>
        <begin position="39"/>
        <end position="57"/>
    </location>
</feature>
<dbReference type="Proteomes" id="UP000520770">
    <property type="component" value="Unassembled WGS sequence"/>
</dbReference>
<accession>A0A7W6V5U5</accession>
<dbReference type="Proteomes" id="UP000576087">
    <property type="component" value="Unassembled WGS sequence"/>
</dbReference>
<keyword evidence="6" id="KW-1185">Reference proteome</keyword>
<evidence type="ECO:0000313" key="7">
    <source>
        <dbReference type="Proteomes" id="UP000576087"/>
    </source>
</evidence>
<organism evidence="4 7">
    <name type="scientific">Aliirhizobium cellulosilyticum</name>
    <dbReference type="NCBI Taxonomy" id="393664"/>
    <lineage>
        <taxon>Bacteria</taxon>
        <taxon>Pseudomonadati</taxon>
        <taxon>Pseudomonadota</taxon>
        <taxon>Alphaproteobacteria</taxon>
        <taxon>Hyphomicrobiales</taxon>
        <taxon>Rhizobiaceae</taxon>
        <taxon>Aliirhizobium</taxon>
    </lineage>
</organism>
<reference evidence="5 6" key="1">
    <citation type="submission" date="2020-08" db="EMBL/GenBank/DDBJ databases">
        <title>Genomic Encyclopedia of Type Strains, Phase IV (KMG-V): Genome sequencing to study the core and pangenomes of soil and plant-associated prokaryotes.</title>
        <authorList>
            <person name="Whitman W."/>
        </authorList>
    </citation>
    <scope>NUCLEOTIDE SEQUENCE [LARGE SCALE GENOMIC DNA]</scope>
    <source>
        <strain evidence="3 6">SEMIA 444</strain>
        <strain evidence="2 5">SEMIA 448</strain>
        <strain evidence="4 7">SEMIA 452</strain>
    </source>
</reference>
<sequence length="57" mass="6295">METATKDLQAINTAWQIAIQEILRMVKRTCTMGAGKLRSTPTSSESRKLPSTASRQT</sequence>
<evidence type="ECO:0000256" key="1">
    <source>
        <dbReference type="SAM" id="MobiDB-lite"/>
    </source>
</evidence>
<name>A0A7W6V5U5_9HYPH</name>
<feature type="region of interest" description="Disordered" evidence="1">
    <location>
        <begin position="34"/>
        <end position="57"/>
    </location>
</feature>
<evidence type="ECO:0000313" key="6">
    <source>
        <dbReference type="Proteomes" id="UP000524535"/>
    </source>
</evidence>
<evidence type="ECO:0000313" key="3">
    <source>
        <dbReference type="EMBL" id="MBB4414932.1"/>
    </source>
</evidence>
<proteinExistence type="predicted"/>
<comment type="caution">
    <text evidence="4">The sequence shown here is derived from an EMBL/GenBank/DDBJ whole genome shotgun (WGS) entry which is preliminary data.</text>
</comment>
<dbReference type="AlphaFoldDB" id="A0A7W6V5U5"/>
<protein>
    <submittedName>
        <fullName evidence="4">Uncharacterized protein</fullName>
    </submittedName>
</protein>
<evidence type="ECO:0000313" key="4">
    <source>
        <dbReference type="EMBL" id="MBB4449689.1"/>
    </source>
</evidence>
<evidence type="ECO:0000313" key="5">
    <source>
        <dbReference type="Proteomes" id="UP000520770"/>
    </source>
</evidence>
<dbReference type="EMBL" id="JACIGW010000017">
    <property type="protein sequence ID" value="MBB4351763.1"/>
    <property type="molecule type" value="Genomic_DNA"/>
</dbReference>
<dbReference type="Proteomes" id="UP000524535">
    <property type="component" value="Unassembled WGS sequence"/>
</dbReference>
<dbReference type="EMBL" id="JACIHM010000020">
    <property type="protein sequence ID" value="MBB4449689.1"/>
    <property type="molecule type" value="Genomic_DNA"/>
</dbReference>
<gene>
    <name evidence="3" type="ORF">GGE31_005479</name>
    <name evidence="2" type="ORF">GGE33_005547</name>
    <name evidence="4" type="ORF">GGE35_005547</name>
</gene>
<evidence type="ECO:0000313" key="2">
    <source>
        <dbReference type="EMBL" id="MBB4351763.1"/>
    </source>
</evidence>
<dbReference type="EMBL" id="JACIGY010000017">
    <property type="protein sequence ID" value="MBB4414932.1"/>
    <property type="molecule type" value="Genomic_DNA"/>
</dbReference>